<organism evidence="5 6">
    <name type="scientific">Sulfitobacter pacificus</name>
    <dbReference type="NCBI Taxonomy" id="1499314"/>
    <lineage>
        <taxon>Bacteria</taxon>
        <taxon>Pseudomonadati</taxon>
        <taxon>Pseudomonadota</taxon>
        <taxon>Alphaproteobacteria</taxon>
        <taxon>Rhodobacterales</taxon>
        <taxon>Roseobacteraceae</taxon>
        <taxon>Sulfitobacter</taxon>
    </lineage>
</organism>
<evidence type="ECO:0000256" key="3">
    <source>
        <dbReference type="ARBA" id="ARBA00023163"/>
    </source>
</evidence>
<evidence type="ECO:0000256" key="2">
    <source>
        <dbReference type="ARBA" id="ARBA00023125"/>
    </source>
</evidence>
<protein>
    <submittedName>
        <fullName evidence="5">ArsR family transcriptional regulator</fullName>
    </submittedName>
</protein>
<dbReference type="CDD" id="cd00090">
    <property type="entry name" value="HTH_ARSR"/>
    <property type="match status" value="1"/>
</dbReference>
<accession>A0ABQ5VH27</accession>
<dbReference type="InterPro" id="IPR019888">
    <property type="entry name" value="Tscrpt_reg_AsnC-like"/>
</dbReference>
<keyword evidence="2" id="KW-0238">DNA-binding</keyword>
<evidence type="ECO:0000259" key="4">
    <source>
        <dbReference type="PROSITE" id="PS50956"/>
    </source>
</evidence>
<dbReference type="InterPro" id="IPR036388">
    <property type="entry name" value="WH-like_DNA-bd_sf"/>
</dbReference>
<dbReference type="PROSITE" id="PS00519">
    <property type="entry name" value="HTH_ASNC_1"/>
    <property type="match status" value="1"/>
</dbReference>
<comment type="caution">
    <text evidence="5">The sequence shown here is derived from an EMBL/GenBank/DDBJ whole genome shotgun (WGS) entry which is preliminary data.</text>
</comment>
<dbReference type="Gene3D" id="1.10.10.10">
    <property type="entry name" value="Winged helix-like DNA-binding domain superfamily/Winged helix DNA-binding domain"/>
    <property type="match status" value="1"/>
</dbReference>
<name>A0ABQ5VH27_9RHOB</name>
<sequence>MICAEEHMALNRKDIGMSVRIDETDRKILAELQRDASQSLDDIAKNVGSSKTPVWNRIRKLKEAGVIGQQTVMLDAEALGFEACFFVLIRTSEHDADWQARFLKALRDRPEVQEAHRLAGDIDYILKVRVKNARAYDVFYQALISEVRVHNVTALLSMEEIKSTVVLPL</sequence>
<dbReference type="Pfam" id="PF01037">
    <property type="entry name" value="AsnC_trans_reg"/>
    <property type="match status" value="1"/>
</dbReference>
<dbReference type="Pfam" id="PF13412">
    <property type="entry name" value="HTH_24"/>
    <property type="match status" value="1"/>
</dbReference>
<keyword evidence="1" id="KW-0805">Transcription regulation</keyword>
<dbReference type="InterPro" id="IPR011991">
    <property type="entry name" value="ArsR-like_HTH"/>
</dbReference>
<reference evidence="5" key="2">
    <citation type="submission" date="2023-01" db="EMBL/GenBank/DDBJ databases">
        <title>Draft genome sequence of Sulfitobacter pacificus strain NBRC 109915.</title>
        <authorList>
            <person name="Sun Q."/>
            <person name="Mori K."/>
        </authorList>
    </citation>
    <scope>NUCLEOTIDE SEQUENCE</scope>
    <source>
        <strain evidence="5">NBRC 109915</strain>
    </source>
</reference>
<evidence type="ECO:0000313" key="5">
    <source>
        <dbReference type="EMBL" id="GLQ26391.1"/>
    </source>
</evidence>
<dbReference type="PROSITE" id="PS50956">
    <property type="entry name" value="HTH_ASNC_2"/>
    <property type="match status" value="1"/>
</dbReference>
<gene>
    <name evidence="5" type="ORF">GCM10007927_11940</name>
</gene>
<dbReference type="Gene3D" id="3.30.70.920">
    <property type="match status" value="1"/>
</dbReference>
<dbReference type="InterPro" id="IPR000485">
    <property type="entry name" value="AsnC-type_HTH_dom"/>
</dbReference>
<dbReference type="SUPFAM" id="SSF46785">
    <property type="entry name" value="Winged helix' DNA-binding domain"/>
    <property type="match status" value="1"/>
</dbReference>
<evidence type="ECO:0000313" key="6">
    <source>
        <dbReference type="Proteomes" id="UP001161388"/>
    </source>
</evidence>
<dbReference type="InterPro" id="IPR011008">
    <property type="entry name" value="Dimeric_a/b-barrel"/>
</dbReference>
<dbReference type="InterPro" id="IPR036390">
    <property type="entry name" value="WH_DNA-bd_sf"/>
</dbReference>
<dbReference type="PANTHER" id="PTHR30154:SF17">
    <property type="entry name" value="DNA-BINDING TRANSCRIPTIONAL ACTIVATOR DECR"/>
    <property type="match status" value="1"/>
</dbReference>
<dbReference type="PRINTS" id="PR00033">
    <property type="entry name" value="HTHASNC"/>
</dbReference>
<proteinExistence type="predicted"/>
<dbReference type="InterPro" id="IPR019887">
    <property type="entry name" value="Tscrpt_reg_AsnC/Lrp_C"/>
</dbReference>
<evidence type="ECO:0000256" key="1">
    <source>
        <dbReference type="ARBA" id="ARBA00023015"/>
    </source>
</evidence>
<dbReference type="PANTHER" id="PTHR30154">
    <property type="entry name" value="LEUCINE-RESPONSIVE REGULATORY PROTEIN"/>
    <property type="match status" value="1"/>
</dbReference>
<dbReference type="SMART" id="SM00344">
    <property type="entry name" value="HTH_ASNC"/>
    <property type="match status" value="1"/>
</dbReference>
<dbReference type="EMBL" id="BSNL01000001">
    <property type="protein sequence ID" value="GLQ26391.1"/>
    <property type="molecule type" value="Genomic_DNA"/>
</dbReference>
<reference evidence="5" key="1">
    <citation type="journal article" date="2014" name="Int. J. Syst. Evol. Microbiol.">
        <title>Complete genome of a new Firmicutes species belonging to the dominant human colonic microbiota ('Ruminococcus bicirculans') reveals two chromosomes and a selective capacity to utilize plant glucans.</title>
        <authorList>
            <consortium name="NISC Comparative Sequencing Program"/>
            <person name="Wegmann U."/>
            <person name="Louis P."/>
            <person name="Goesmann A."/>
            <person name="Henrissat B."/>
            <person name="Duncan S.H."/>
            <person name="Flint H.J."/>
        </authorList>
    </citation>
    <scope>NUCLEOTIDE SEQUENCE</scope>
    <source>
        <strain evidence="5">NBRC 109915</strain>
    </source>
</reference>
<dbReference type="Proteomes" id="UP001161388">
    <property type="component" value="Unassembled WGS sequence"/>
</dbReference>
<dbReference type="SUPFAM" id="SSF54909">
    <property type="entry name" value="Dimeric alpha+beta barrel"/>
    <property type="match status" value="1"/>
</dbReference>
<keyword evidence="3" id="KW-0804">Transcription</keyword>
<keyword evidence="6" id="KW-1185">Reference proteome</keyword>
<feature type="domain" description="HTH asnC-type" evidence="4">
    <location>
        <begin position="21"/>
        <end position="82"/>
    </location>
</feature>
<dbReference type="InterPro" id="IPR019885">
    <property type="entry name" value="Tscrpt_reg_HTH_AsnC-type_CS"/>
</dbReference>